<keyword evidence="4 7" id="KW-0812">Transmembrane</keyword>
<evidence type="ECO:0000313" key="12">
    <source>
        <dbReference type="Proteomes" id="UP000253083"/>
    </source>
</evidence>
<comment type="caution">
    <text evidence="7">Lacks conserved residue(s) required for the propagation of feature annotation.</text>
</comment>
<accession>A0A395JJH5</accession>
<evidence type="ECO:0000256" key="3">
    <source>
        <dbReference type="ARBA" id="ARBA00022475"/>
    </source>
</evidence>
<comment type="function">
    <text evidence="7">Mechanosensitive channel that participates in the regulation of osmotic pressure changes within the cell, opening in response to stretch forces in the membrane lipid bilayer, without the need for other proteins. Contributes to normal resistance to hypoosmotic shock. Forms an ion channel of 1.0 nanosiemens conductance with a slight preference for anions.</text>
</comment>
<dbReference type="InterPro" id="IPR011014">
    <property type="entry name" value="MscS_channel_TM-2"/>
</dbReference>
<dbReference type="InParanoid" id="A0A395JJH5"/>
<keyword evidence="5 7" id="KW-1133">Transmembrane helix</keyword>
<sequence length="271" mass="28851">MEMIQTYLPTIQQNAMIYGLNFIKAIAIFIIGKFIVSLLAKAIGKGVARSGADPMLAKFVTNIAYALMLTFVTIAAISQLGVQTASLVAILGAAGLAIGLALQGSLANFAAGVMTIIFRPYSVGDVVEVAGQTGQVEEVDVFTTTLRLPDKTKIIIPNGQALDGPITNFTEAGDRRMNLAVGISYDANIQEAREVILKAIAKSDYVLESPAATVGVTELGDNSVNLTVRPWAKAADHPAASLELLERIKVALDEAKIGIPYPQRDVHIYNH</sequence>
<keyword evidence="7" id="KW-0997">Cell inner membrane</keyword>
<proteinExistence type="inferred from homology"/>
<dbReference type="InterPro" id="IPR023408">
    <property type="entry name" value="MscS_beta-dom_sf"/>
</dbReference>
<dbReference type="InterPro" id="IPR045275">
    <property type="entry name" value="MscS_archaea/bacteria_type"/>
</dbReference>
<dbReference type="AlphaFoldDB" id="A0A395JJH5"/>
<dbReference type="Pfam" id="PF21082">
    <property type="entry name" value="MS_channel_3rd"/>
    <property type="match status" value="1"/>
</dbReference>
<feature type="transmembrane region" description="Helical" evidence="7">
    <location>
        <begin position="59"/>
        <end position="81"/>
    </location>
</feature>
<dbReference type="Gene3D" id="2.30.30.60">
    <property type="match status" value="1"/>
</dbReference>
<keyword evidence="7" id="KW-0813">Transport</keyword>
<dbReference type="SUPFAM" id="SSF82689">
    <property type="entry name" value="Mechanosensitive channel protein MscS (YggB), C-terminal domain"/>
    <property type="match status" value="1"/>
</dbReference>
<feature type="domain" description="Mechanosensitive ion channel MscS C-terminal" evidence="9">
    <location>
        <begin position="179"/>
        <end position="259"/>
    </location>
</feature>
<dbReference type="SUPFAM" id="SSF82861">
    <property type="entry name" value="Mechanosensitive channel protein MscS (YggB), transmembrane region"/>
    <property type="match status" value="1"/>
</dbReference>
<dbReference type="InterPro" id="IPR006685">
    <property type="entry name" value="MscS_channel_2nd"/>
</dbReference>
<dbReference type="PANTHER" id="PTHR30221">
    <property type="entry name" value="SMALL-CONDUCTANCE MECHANOSENSITIVE CHANNEL"/>
    <property type="match status" value="1"/>
</dbReference>
<evidence type="ECO:0000259" key="8">
    <source>
        <dbReference type="Pfam" id="PF00924"/>
    </source>
</evidence>
<dbReference type="Proteomes" id="UP000253083">
    <property type="component" value="Unassembled WGS sequence"/>
</dbReference>
<dbReference type="InterPro" id="IPR049142">
    <property type="entry name" value="MS_channel_1st"/>
</dbReference>
<evidence type="ECO:0000256" key="4">
    <source>
        <dbReference type="ARBA" id="ARBA00022692"/>
    </source>
</evidence>
<organism evidence="11 12">
    <name type="scientific">Arenicella xantha</name>
    <dbReference type="NCBI Taxonomy" id="644221"/>
    <lineage>
        <taxon>Bacteria</taxon>
        <taxon>Pseudomonadati</taxon>
        <taxon>Pseudomonadota</taxon>
        <taxon>Gammaproteobacteria</taxon>
        <taxon>Arenicellales</taxon>
        <taxon>Arenicellaceae</taxon>
        <taxon>Arenicella</taxon>
    </lineage>
</organism>
<evidence type="ECO:0000256" key="7">
    <source>
        <dbReference type="RuleBase" id="RU369025"/>
    </source>
</evidence>
<evidence type="ECO:0000256" key="1">
    <source>
        <dbReference type="ARBA" id="ARBA00004651"/>
    </source>
</evidence>
<name>A0A395JJH5_9GAMM</name>
<comment type="similarity">
    <text evidence="2 7">Belongs to the MscS (TC 1.A.23) family.</text>
</comment>
<feature type="transmembrane region" description="Helical" evidence="7">
    <location>
        <begin position="87"/>
        <end position="111"/>
    </location>
</feature>
<evidence type="ECO:0000256" key="2">
    <source>
        <dbReference type="ARBA" id="ARBA00008017"/>
    </source>
</evidence>
<comment type="subunit">
    <text evidence="7">Homoheptamer.</text>
</comment>
<dbReference type="Pfam" id="PF00924">
    <property type="entry name" value="MS_channel_2nd"/>
    <property type="match status" value="1"/>
</dbReference>
<keyword evidence="12" id="KW-1185">Reference proteome</keyword>
<evidence type="ECO:0000313" key="11">
    <source>
        <dbReference type="EMBL" id="RBP49909.1"/>
    </source>
</evidence>
<evidence type="ECO:0000259" key="9">
    <source>
        <dbReference type="Pfam" id="PF21082"/>
    </source>
</evidence>
<dbReference type="InterPro" id="IPR049278">
    <property type="entry name" value="MS_channel_C"/>
</dbReference>
<keyword evidence="7" id="KW-0406">Ion transport</keyword>
<reference evidence="11 12" key="1">
    <citation type="submission" date="2018-06" db="EMBL/GenBank/DDBJ databases">
        <title>Genomic Encyclopedia of Type Strains, Phase IV (KMG-IV): sequencing the most valuable type-strain genomes for metagenomic binning, comparative biology and taxonomic classification.</title>
        <authorList>
            <person name="Goeker M."/>
        </authorList>
    </citation>
    <scope>NUCLEOTIDE SEQUENCE [LARGE SCALE GENOMIC DNA]</scope>
    <source>
        <strain evidence="11 12">DSM 24032</strain>
    </source>
</reference>
<dbReference type="RefSeq" id="WP_211316997.1">
    <property type="nucleotide sequence ID" value="NZ_QNRT01000003.1"/>
</dbReference>
<dbReference type="Pfam" id="PF21088">
    <property type="entry name" value="MS_channel_1st"/>
    <property type="match status" value="1"/>
</dbReference>
<dbReference type="PANTHER" id="PTHR30221:SF1">
    <property type="entry name" value="SMALL-CONDUCTANCE MECHANOSENSITIVE CHANNEL"/>
    <property type="match status" value="1"/>
</dbReference>
<dbReference type="SUPFAM" id="SSF50182">
    <property type="entry name" value="Sm-like ribonucleoproteins"/>
    <property type="match status" value="1"/>
</dbReference>
<dbReference type="EMBL" id="QNRT01000003">
    <property type="protein sequence ID" value="RBP49909.1"/>
    <property type="molecule type" value="Genomic_DNA"/>
</dbReference>
<protein>
    <recommendedName>
        <fullName evidence="7">Small-conductance mechanosensitive channel</fullName>
    </recommendedName>
</protein>
<keyword evidence="6 7" id="KW-0472">Membrane</keyword>
<dbReference type="FunCoup" id="A0A395JJH5">
    <property type="interactions" value="234"/>
</dbReference>
<feature type="domain" description="Mechanosensitive ion channel transmembrane helices 2/3" evidence="10">
    <location>
        <begin position="63"/>
        <end position="103"/>
    </location>
</feature>
<keyword evidence="3" id="KW-1003">Cell membrane</keyword>
<comment type="subcellular location">
    <subcellularLocation>
        <location evidence="7">Cell inner membrane</location>
        <topology evidence="7">Multi-pass membrane protein</topology>
    </subcellularLocation>
    <subcellularLocation>
        <location evidence="1">Cell membrane</location>
        <topology evidence="1">Multi-pass membrane protein</topology>
    </subcellularLocation>
</comment>
<feature type="transmembrane region" description="Helical" evidence="7">
    <location>
        <begin position="15"/>
        <end position="39"/>
    </location>
</feature>
<evidence type="ECO:0000256" key="5">
    <source>
        <dbReference type="ARBA" id="ARBA00022989"/>
    </source>
</evidence>
<feature type="domain" description="Mechanosensitive ion channel MscS" evidence="8">
    <location>
        <begin position="105"/>
        <end position="170"/>
    </location>
</feature>
<keyword evidence="7" id="KW-0407">Ion channel</keyword>
<dbReference type="GO" id="GO:0008381">
    <property type="term" value="F:mechanosensitive monoatomic ion channel activity"/>
    <property type="evidence" value="ECO:0007669"/>
    <property type="project" value="InterPro"/>
</dbReference>
<evidence type="ECO:0000259" key="10">
    <source>
        <dbReference type="Pfam" id="PF21088"/>
    </source>
</evidence>
<dbReference type="InterPro" id="IPR011066">
    <property type="entry name" value="MscS_channel_C_sf"/>
</dbReference>
<evidence type="ECO:0000256" key="6">
    <source>
        <dbReference type="ARBA" id="ARBA00023136"/>
    </source>
</evidence>
<dbReference type="InterPro" id="IPR010920">
    <property type="entry name" value="LSM_dom_sf"/>
</dbReference>
<dbReference type="Gene3D" id="1.10.287.1260">
    <property type="match status" value="1"/>
</dbReference>
<dbReference type="Gene3D" id="3.30.70.100">
    <property type="match status" value="1"/>
</dbReference>
<dbReference type="GO" id="GO:0005886">
    <property type="term" value="C:plasma membrane"/>
    <property type="evidence" value="ECO:0007669"/>
    <property type="project" value="UniProtKB-SubCell"/>
</dbReference>
<comment type="caution">
    <text evidence="11">The sequence shown here is derived from an EMBL/GenBank/DDBJ whole genome shotgun (WGS) entry which is preliminary data.</text>
</comment>
<gene>
    <name evidence="11" type="ORF">DFR28_103341</name>
</gene>